<comment type="caution">
    <text evidence="2">The sequence shown here is derived from an EMBL/GenBank/DDBJ whole genome shotgun (WGS) entry which is preliminary data.</text>
</comment>
<dbReference type="PANTHER" id="PTHR30093:SF47">
    <property type="entry name" value="TYPE IV PILUS NON-CORE MINOR PILIN PILE"/>
    <property type="match status" value="1"/>
</dbReference>
<evidence type="ECO:0000313" key="2">
    <source>
        <dbReference type="EMBL" id="TLP77723.1"/>
    </source>
</evidence>
<reference evidence="3" key="2">
    <citation type="submission" date="2019-06" db="EMBL/GenBank/DDBJ databases">
        <title>AzeR, a transcriptional regulator that responds to azelaic acid in Pseudomonas nitroreducens.</title>
        <authorList>
            <person name="Bez C."/>
            <person name="Javvadi S.G."/>
            <person name="Bertani I."/>
            <person name="Devescovi G."/>
            <person name="Studholme D.J."/>
            <person name="Geller A."/>
            <person name="Levy A."/>
            <person name="Venturi V."/>
        </authorList>
    </citation>
    <scope>NUCLEOTIDE SEQUENCE [LARGE SCALE GENOMIC DNA]</scope>
    <source>
        <strain evidence="3">DSM 9128</strain>
    </source>
</reference>
<keyword evidence="1" id="KW-0812">Transmembrane</keyword>
<dbReference type="Proteomes" id="UP000307510">
    <property type="component" value="Unassembled WGS sequence"/>
</dbReference>
<gene>
    <name evidence="2" type="ORF">FEA48_00580</name>
</gene>
<accession>A0A5R9AGJ6</accession>
<dbReference type="SUPFAM" id="SSF54523">
    <property type="entry name" value="Pili subunits"/>
    <property type="match status" value="1"/>
</dbReference>
<dbReference type="InterPro" id="IPR012902">
    <property type="entry name" value="N_methyl_site"/>
</dbReference>
<dbReference type="PROSITE" id="PS00409">
    <property type="entry name" value="PROKAR_NTER_METHYL"/>
    <property type="match status" value="1"/>
</dbReference>
<evidence type="ECO:0000313" key="3">
    <source>
        <dbReference type="Proteomes" id="UP000307510"/>
    </source>
</evidence>
<proteinExistence type="predicted"/>
<reference evidence="2 3" key="1">
    <citation type="submission" date="2019-05" db="EMBL/GenBank/DDBJ databases">
        <authorList>
            <person name="Moore K."/>
            <person name="O'Neill P."/>
            <person name="Farbos A."/>
            <person name="Studholme D.J."/>
        </authorList>
    </citation>
    <scope>NUCLEOTIDE SEQUENCE [LARGE SCALE GENOMIC DNA]</scope>
    <source>
        <strain evidence="2 3">DSM 9128</strain>
    </source>
</reference>
<sequence length="153" mass="16961">MRALPSVPVPHFTKVGGFTLVELMVVVSILALLAGIAIPSYRQFILRANRSEAQTLLRDAAAQQERYLAQYSKYTDDPTKLAFTYPLSADGKRLSTHQLYELAAEHPQGDTRRYRLTALRRGTQAGDPDCGDFTLDERGTRGVSAGSVDSCWR</sequence>
<dbReference type="InterPro" id="IPR045584">
    <property type="entry name" value="Pilin-like"/>
</dbReference>
<feature type="transmembrane region" description="Helical" evidence="1">
    <location>
        <begin position="20"/>
        <end position="41"/>
    </location>
</feature>
<evidence type="ECO:0000256" key="1">
    <source>
        <dbReference type="SAM" id="Phobius"/>
    </source>
</evidence>
<keyword evidence="1" id="KW-0472">Membrane</keyword>
<keyword evidence="1" id="KW-1133">Transmembrane helix</keyword>
<dbReference type="Gene3D" id="3.30.700.10">
    <property type="entry name" value="Glycoprotein, Type 4 Pilin"/>
    <property type="match status" value="1"/>
</dbReference>
<name>A0A5R9AGJ6_PSENT</name>
<dbReference type="Pfam" id="PF16732">
    <property type="entry name" value="ComP_DUS"/>
    <property type="match status" value="1"/>
</dbReference>
<dbReference type="Pfam" id="PF07963">
    <property type="entry name" value="N_methyl"/>
    <property type="match status" value="1"/>
</dbReference>
<organism evidence="2 3">
    <name type="scientific">Pseudomonas nitroreducens</name>
    <dbReference type="NCBI Taxonomy" id="46680"/>
    <lineage>
        <taxon>Bacteria</taxon>
        <taxon>Pseudomonadati</taxon>
        <taxon>Pseudomonadota</taxon>
        <taxon>Gammaproteobacteria</taxon>
        <taxon>Pseudomonadales</taxon>
        <taxon>Pseudomonadaceae</taxon>
        <taxon>Pseudomonas</taxon>
    </lineage>
</organism>
<dbReference type="RefSeq" id="WP_138212093.1">
    <property type="nucleotide sequence ID" value="NZ_VASG01000001.1"/>
</dbReference>
<protein>
    <submittedName>
        <fullName evidence="2">Type IV pilin protein</fullName>
    </submittedName>
</protein>
<dbReference type="NCBIfam" id="TIGR02532">
    <property type="entry name" value="IV_pilin_GFxxxE"/>
    <property type="match status" value="1"/>
</dbReference>
<dbReference type="PANTHER" id="PTHR30093">
    <property type="entry name" value="GENERAL SECRETION PATHWAY PROTEIN G"/>
    <property type="match status" value="1"/>
</dbReference>
<dbReference type="EMBL" id="VASG01000001">
    <property type="protein sequence ID" value="TLP77723.1"/>
    <property type="molecule type" value="Genomic_DNA"/>
</dbReference>
<dbReference type="GO" id="GO:0043683">
    <property type="term" value="P:type IV pilus assembly"/>
    <property type="evidence" value="ECO:0007669"/>
    <property type="project" value="InterPro"/>
</dbReference>
<dbReference type="AlphaFoldDB" id="A0A5R9AGJ6"/>
<dbReference type="InterPro" id="IPR031982">
    <property type="entry name" value="PilE-like"/>
</dbReference>